<accession>A0A0F9WBN2</accession>
<evidence type="ECO:0000313" key="1">
    <source>
        <dbReference type="EMBL" id="KKO74290.1"/>
    </source>
</evidence>
<dbReference type="RefSeq" id="XP_024330032.1">
    <property type="nucleotide sequence ID" value="XM_024476560.1"/>
</dbReference>
<dbReference type="VEuPathDB" id="MicrosporidiaDB:AAJ76_870002930"/>
<dbReference type="VEuPathDB" id="MicrosporidiaDB:G9O61_00g008160"/>
<dbReference type="EMBL" id="JPQZ01000087">
    <property type="protein sequence ID" value="KKO74290.1"/>
    <property type="molecule type" value="Genomic_DNA"/>
</dbReference>
<gene>
    <name evidence="1" type="ORF">AAJ76_870002930</name>
</gene>
<dbReference type="AlphaFoldDB" id="A0A0F9WBN2"/>
<evidence type="ECO:0000313" key="2">
    <source>
        <dbReference type="Proteomes" id="UP000034350"/>
    </source>
</evidence>
<dbReference type="GeneID" id="36321514"/>
<dbReference type="OrthoDB" id="10669045at2759"/>
<name>A0A0F9WBN2_9MICR</name>
<sequence length="183" mass="21617">MALIITDNILDKIHIKQSTKIEPNTKYLLTSLDLDIIEYFYLKDKDLYIKNINIELILKSTSRFKFLEIKCEQSKNILNIKKYRNYVSKSFNVQDLERNIQISFYSDVYRSIYTSLLMPSAYGCKNNIYTEIFQFIAKTDGCTLKDIEVNVKGDVKKGINNLLFTEIIYKRNEVYKINDIFKV</sequence>
<protein>
    <submittedName>
        <fullName evidence="1">Uncharacterized protein</fullName>
    </submittedName>
</protein>
<reference evidence="1 2" key="1">
    <citation type="journal article" date="2015" name="Environ. Microbiol.">
        <title>Genome analyses suggest the presence of polyploidy and recent human-driven expansions in eight global populations of the honeybee pathogen Nosema ceranae.</title>
        <authorList>
            <person name="Pelin A."/>
            <person name="Selman M."/>
            <person name="Aris-Brosou S."/>
            <person name="Farinelli L."/>
            <person name="Corradi N."/>
        </authorList>
    </citation>
    <scope>NUCLEOTIDE SEQUENCE [LARGE SCALE GENOMIC DNA]</scope>
    <source>
        <strain evidence="1 2">PA08 1199</strain>
    </source>
</reference>
<dbReference type="Proteomes" id="UP000034350">
    <property type="component" value="Unassembled WGS sequence"/>
</dbReference>
<organism evidence="1 2">
    <name type="scientific">Vairimorpha ceranae</name>
    <dbReference type="NCBI Taxonomy" id="40302"/>
    <lineage>
        <taxon>Eukaryota</taxon>
        <taxon>Fungi</taxon>
        <taxon>Fungi incertae sedis</taxon>
        <taxon>Microsporidia</taxon>
        <taxon>Nosematidae</taxon>
        <taxon>Vairimorpha</taxon>
    </lineage>
</organism>
<keyword evidence="2" id="KW-1185">Reference proteome</keyword>
<proteinExistence type="predicted"/>
<dbReference type="VEuPathDB" id="MicrosporidiaDB:NCER_102231"/>
<comment type="caution">
    <text evidence="1">The sequence shown here is derived from an EMBL/GenBank/DDBJ whole genome shotgun (WGS) entry which is preliminary data.</text>
</comment>